<dbReference type="STRING" id="1792845.BC343_24030"/>
<dbReference type="InterPro" id="IPR012938">
    <property type="entry name" value="Glc/Sorbosone_DH"/>
</dbReference>
<dbReference type="InterPro" id="IPR011041">
    <property type="entry name" value="Quinoprot_gluc/sorb_DH_b-prop"/>
</dbReference>
<dbReference type="Gene3D" id="2.120.10.30">
    <property type="entry name" value="TolB, C-terminal domain"/>
    <property type="match status" value="1"/>
</dbReference>
<dbReference type="PANTHER" id="PTHR19328:SF75">
    <property type="entry name" value="ALDOSE SUGAR DEHYDROGENASE YLII"/>
    <property type="match status" value="1"/>
</dbReference>
<dbReference type="PANTHER" id="PTHR19328">
    <property type="entry name" value="HEDGEHOG-INTERACTING PROTEIN"/>
    <property type="match status" value="1"/>
</dbReference>
<keyword evidence="3" id="KW-1185">Reference proteome</keyword>
<dbReference type="Pfam" id="PF07995">
    <property type="entry name" value="GSDH"/>
    <property type="match status" value="1"/>
</dbReference>
<accession>A0A1S9PIG1</accession>
<name>A0A1S9PIG1_9SPHI</name>
<evidence type="ECO:0000313" key="3">
    <source>
        <dbReference type="Proteomes" id="UP000189739"/>
    </source>
</evidence>
<comment type="caution">
    <text evidence="2">The sequence shown here is derived from an EMBL/GenBank/DDBJ whole genome shotgun (WGS) entry which is preliminary data.</text>
</comment>
<organism evidence="2 3">
    <name type="scientific">Mucilaginibacter pedocola</name>
    <dbReference type="NCBI Taxonomy" id="1792845"/>
    <lineage>
        <taxon>Bacteria</taxon>
        <taxon>Pseudomonadati</taxon>
        <taxon>Bacteroidota</taxon>
        <taxon>Sphingobacteriia</taxon>
        <taxon>Sphingobacteriales</taxon>
        <taxon>Sphingobacteriaceae</taxon>
        <taxon>Mucilaginibacter</taxon>
    </lineage>
</organism>
<gene>
    <name evidence="2" type="ORF">BC343_24030</name>
</gene>
<protein>
    <submittedName>
        <fullName evidence="2">Glucose dehydrogenase</fullName>
    </submittedName>
</protein>
<reference evidence="2 3" key="1">
    <citation type="submission" date="2016-07" db="EMBL/GenBank/DDBJ databases">
        <title>Genomic analysis of zinc-resistant bacterium Mucilaginibacter pedocola TBZ30.</title>
        <authorList>
            <person name="Huang J."/>
            <person name="Tang J."/>
        </authorList>
    </citation>
    <scope>NUCLEOTIDE SEQUENCE [LARGE SCALE GENOMIC DNA]</scope>
    <source>
        <strain evidence="2 3">TBZ30</strain>
    </source>
</reference>
<dbReference type="Proteomes" id="UP000189739">
    <property type="component" value="Unassembled WGS sequence"/>
</dbReference>
<dbReference type="AlphaFoldDB" id="A0A1S9PIG1"/>
<dbReference type="SUPFAM" id="SSF50952">
    <property type="entry name" value="Soluble quinoprotein glucose dehydrogenase"/>
    <property type="match status" value="1"/>
</dbReference>
<dbReference type="EMBL" id="MBTF01000005">
    <property type="protein sequence ID" value="OOQ60745.1"/>
    <property type="molecule type" value="Genomic_DNA"/>
</dbReference>
<evidence type="ECO:0000313" key="2">
    <source>
        <dbReference type="EMBL" id="OOQ60745.1"/>
    </source>
</evidence>
<dbReference type="InterPro" id="IPR011042">
    <property type="entry name" value="6-blade_b-propeller_TolB-like"/>
</dbReference>
<feature type="domain" description="Glucose/Sorbosone dehydrogenase" evidence="1">
    <location>
        <begin position="75"/>
        <end position="411"/>
    </location>
</feature>
<proteinExistence type="predicted"/>
<evidence type="ECO:0000259" key="1">
    <source>
        <dbReference type="Pfam" id="PF07995"/>
    </source>
</evidence>
<sequence>MVGCCAIVIMSSCAKKLDRVQVDPPPEEIPVSLLPPVETLPKVAPEQIPSFPFQTRVGSVQTTTPLNVKILTSDLSYPWSMAFLPDGRMLVTEKPGNIRIVTASGAIGNKINGVPAVKYRSDSGLQDIVLDPDFATTRLVFWSFVEPLTATDFITSIARAKLSADETTFEDVTIIYRATPSYTGVQHPGSQLLFDKNGYLFACFGERYDDGIRIKAQAMDSPLGKIVRIKKDGSAAPGNPFSGQAGVIPELWSLGHRDPQGLAFNPATGELWEAEHGPMAGDEINLIKRGANYGWPVIAYGLENSGPLIGTTVGNGTQQSGMVQPIYYWDPAIAPSAIAFYTGTLVPEWKNNLFVAALKGRHIIRLVISNNKVVGEERLLATEGQRMRKVIQGPDGALYALTDMPKGRIYRISN</sequence>